<reference evidence="2" key="1">
    <citation type="submission" date="2007-03" db="EMBL/GenBank/DDBJ databases">
        <title>Annotation of Culex pipiens quinquefasciatus.</title>
        <authorList>
            <consortium name="The Broad Institute Genome Sequencing Platform"/>
            <person name="Atkinson P.W."/>
            <person name="Hemingway J."/>
            <person name="Christensen B.M."/>
            <person name="Higgs S."/>
            <person name="Kodira C."/>
            <person name="Hannick L."/>
            <person name="Megy K."/>
            <person name="O'Leary S."/>
            <person name="Pearson M."/>
            <person name="Haas B.J."/>
            <person name="Mauceli E."/>
            <person name="Wortman J.R."/>
            <person name="Lee N.H."/>
            <person name="Guigo R."/>
            <person name="Stanke M."/>
            <person name="Alvarado L."/>
            <person name="Amedeo P."/>
            <person name="Antoine C.H."/>
            <person name="Arensburger P."/>
            <person name="Bidwell S.L."/>
            <person name="Crawford M."/>
            <person name="Camaro F."/>
            <person name="Devon K."/>
            <person name="Engels R."/>
            <person name="Hammond M."/>
            <person name="Howarth C."/>
            <person name="Koehrsen M."/>
            <person name="Lawson D."/>
            <person name="Montgomery P."/>
            <person name="Nene V."/>
            <person name="Nusbaum C."/>
            <person name="Puiu D."/>
            <person name="Romero-Severson J."/>
            <person name="Severson D.W."/>
            <person name="Shumway M."/>
            <person name="Sisk P."/>
            <person name="Stolte C."/>
            <person name="Zeng Q."/>
            <person name="Eisenstadt E."/>
            <person name="Fraser-Liggett C."/>
            <person name="Strausberg R."/>
            <person name="Galagan J."/>
            <person name="Birren B."/>
            <person name="Collins F.H."/>
        </authorList>
    </citation>
    <scope>NUCLEOTIDE SEQUENCE [LARGE SCALE GENOMIC DNA]</scope>
    <source>
        <strain evidence="2">JHB</strain>
    </source>
</reference>
<dbReference type="InParanoid" id="B0W9J9"/>
<dbReference type="HOGENOM" id="CLU_087722_0_0_1"/>
<dbReference type="OrthoDB" id="7765028at2759"/>
<sequence length="297" mass="34392">MTPAASSFDFKILQRLPENLLQRLVQVVKHLHRSRYSTLSQSGRFLRSCQQQIKLDLSSVRNLQVNVSRNQVIIETTTPEQATCIAKNHNSKHFIVHEKKRFMIPIYVEDGSIEVKVHDLPPRMPNHMIENHLQQYGEIISIHDEVWRDFFPGVPNGVRVVRMKIQKPIPSFVKIEGLSAYIVHKNQIKTCRYCTQKLHAGKKCKGTNYNDDNSTTLNEDQEEHPEKTTEPEKKTIDNACDLIFSDRHENNEQNLNTSIDHSNEKGNPQQTTNVPRKIHILSKKKAIVRLAKKKRIL</sequence>
<keyword evidence="4" id="KW-1185">Reference proteome</keyword>
<protein>
    <submittedName>
        <fullName evidence="2 3">Uncharacterized protein</fullName>
    </submittedName>
</protein>
<organism>
    <name type="scientific">Culex quinquefasciatus</name>
    <name type="common">Southern house mosquito</name>
    <name type="synonym">Culex pungens</name>
    <dbReference type="NCBI Taxonomy" id="7176"/>
    <lineage>
        <taxon>Eukaryota</taxon>
        <taxon>Metazoa</taxon>
        <taxon>Ecdysozoa</taxon>
        <taxon>Arthropoda</taxon>
        <taxon>Hexapoda</taxon>
        <taxon>Insecta</taxon>
        <taxon>Pterygota</taxon>
        <taxon>Neoptera</taxon>
        <taxon>Endopterygota</taxon>
        <taxon>Diptera</taxon>
        <taxon>Nematocera</taxon>
        <taxon>Culicoidea</taxon>
        <taxon>Culicidae</taxon>
        <taxon>Culicinae</taxon>
        <taxon>Culicini</taxon>
        <taxon>Culex</taxon>
        <taxon>Culex</taxon>
    </lineage>
</organism>
<gene>
    <name evidence="3" type="primary">6035150</name>
    <name evidence="2" type="ORF">CpipJ_CPIJ003810</name>
</gene>
<dbReference type="KEGG" id="cqu:CpipJ_CPIJ003810"/>
<accession>B0W9J9</accession>
<dbReference type="AlphaFoldDB" id="B0W9J9"/>
<dbReference type="STRING" id="7176.B0W9J9"/>
<dbReference type="EMBL" id="DS231864">
    <property type="protein sequence ID" value="EDS40224.1"/>
    <property type="molecule type" value="Genomic_DNA"/>
</dbReference>
<feature type="compositionally biased region" description="Basic and acidic residues" evidence="1">
    <location>
        <begin position="224"/>
        <end position="235"/>
    </location>
</feature>
<feature type="region of interest" description="Disordered" evidence="1">
    <location>
        <begin position="204"/>
        <end position="235"/>
    </location>
</feature>
<dbReference type="Proteomes" id="UP000002320">
    <property type="component" value="Unassembled WGS sequence"/>
</dbReference>
<evidence type="ECO:0000313" key="3">
    <source>
        <dbReference type="EnsemblMetazoa" id="CPIJ003810-PA"/>
    </source>
</evidence>
<reference evidence="3" key="2">
    <citation type="submission" date="2020-05" db="UniProtKB">
        <authorList>
            <consortium name="EnsemblMetazoa"/>
        </authorList>
    </citation>
    <scope>IDENTIFICATION</scope>
    <source>
        <strain evidence="3">JHB</strain>
    </source>
</reference>
<feature type="compositionally biased region" description="Polar residues" evidence="1">
    <location>
        <begin position="207"/>
        <end position="218"/>
    </location>
</feature>
<dbReference type="VEuPathDB" id="VectorBase:CQUJHB018153"/>
<name>B0W9J9_CULQU</name>
<evidence type="ECO:0000256" key="1">
    <source>
        <dbReference type="SAM" id="MobiDB-lite"/>
    </source>
</evidence>
<evidence type="ECO:0000313" key="2">
    <source>
        <dbReference type="EMBL" id="EDS40224.1"/>
    </source>
</evidence>
<dbReference type="VEuPathDB" id="VectorBase:CPIJ003810"/>
<evidence type="ECO:0000313" key="4">
    <source>
        <dbReference type="Proteomes" id="UP000002320"/>
    </source>
</evidence>
<proteinExistence type="predicted"/>
<feature type="region of interest" description="Disordered" evidence="1">
    <location>
        <begin position="253"/>
        <end position="272"/>
    </location>
</feature>
<dbReference type="EnsemblMetazoa" id="CPIJ003810-RA">
    <property type="protein sequence ID" value="CPIJ003810-PA"/>
    <property type="gene ID" value="CPIJ003810"/>
</dbReference>